<name>A0A3G5AEE8_9VIRU</name>
<proteinExistence type="predicted"/>
<evidence type="ECO:0000313" key="1">
    <source>
        <dbReference type="EMBL" id="AYV85562.1"/>
    </source>
</evidence>
<reference evidence="1" key="1">
    <citation type="submission" date="2018-10" db="EMBL/GenBank/DDBJ databases">
        <title>Hidden diversity of soil giant viruses.</title>
        <authorList>
            <person name="Schulz F."/>
            <person name="Alteio L."/>
            <person name="Goudeau D."/>
            <person name="Ryan E.M."/>
            <person name="Malmstrom R.R."/>
            <person name="Blanchard J."/>
            <person name="Woyke T."/>
        </authorList>
    </citation>
    <scope>NUCLEOTIDE SEQUENCE</scope>
    <source>
        <strain evidence="1">SAV1</strain>
    </source>
</reference>
<organism evidence="1">
    <name type="scientific">Satyrvirus sp</name>
    <dbReference type="NCBI Taxonomy" id="2487771"/>
    <lineage>
        <taxon>Viruses</taxon>
        <taxon>Varidnaviria</taxon>
        <taxon>Bamfordvirae</taxon>
        <taxon>Nucleocytoviricota</taxon>
        <taxon>Megaviricetes</taxon>
        <taxon>Imitervirales</taxon>
        <taxon>Mimiviridae</taxon>
        <taxon>Megamimivirinae</taxon>
    </lineage>
</organism>
<gene>
    <name evidence="1" type="ORF">Satyrvirus23_5</name>
</gene>
<accession>A0A3G5AEE8</accession>
<dbReference type="EMBL" id="MK072459">
    <property type="protein sequence ID" value="AYV85562.1"/>
    <property type="molecule type" value="Genomic_DNA"/>
</dbReference>
<sequence>MEQLNPMAGKTSDTCQKCGIQIPLCEGYLMCEKCWNRHIEPFKQRCRKCYPRQDTSHWWAGNPPPNGWILACDESGIAKLCKNCLLVTIE</sequence>
<protein>
    <submittedName>
        <fullName evidence="1">Uncharacterized protein</fullName>
    </submittedName>
</protein>